<keyword evidence="1" id="KW-0812">Transmembrane</keyword>
<sequence length="80" mass="8203">MARRKPRLVADADAGKVAKHSWSVRINLVSFVLTAVETGLSVLTGSPPIDPVPFAVLIGVTSLAAAGARFVAQSCISGDA</sequence>
<organism evidence="2 3">
    <name type="scientific">Methylorubrum extorquens</name>
    <name type="common">Methylobacterium dichloromethanicum</name>
    <name type="synonym">Methylobacterium extorquens</name>
    <dbReference type="NCBI Taxonomy" id="408"/>
    <lineage>
        <taxon>Bacteria</taxon>
        <taxon>Pseudomonadati</taxon>
        <taxon>Pseudomonadota</taxon>
        <taxon>Alphaproteobacteria</taxon>
        <taxon>Hyphomicrobiales</taxon>
        <taxon>Methylobacteriaceae</taxon>
        <taxon>Methylorubrum</taxon>
    </lineage>
</organism>
<gene>
    <name evidence="2" type="ORF">KEC54_20030</name>
</gene>
<reference evidence="2" key="1">
    <citation type="journal article" date="2022" name="Biotechnol. Bioprocess Eng.">
        <title>Pan-genome Analysis Reveals Comparative Genomic Features of Central Metabolic Pathways in Methylorubrum extorquens.</title>
        <authorList>
            <person name="Lee G.M."/>
            <person name="Scott-Nevros Z.K."/>
            <person name="Lee S.-M."/>
            <person name="Kim D."/>
        </authorList>
    </citation>
    <scope>NUCLEOTIDE SEQUENCE</scope>
    <source>
        <strain evidence="2">ATCC 55366</strain>
    </source>
</reference>
<name>A0AAX3WDC8_METEX</name>
<evidence type="ECO:0000313" key="3">
    <source>
        <dbReference type="Proteomes" id="UP001223720"/>
    </source>
</evidence>
<dbReference type="Proteomes" id="UP001223720">
    <property type="component" value="Chromosome"/>
</dbReference>
<feature type="transmembrane region" description="Helical" evidence="1">
    <location>
        <begin position="52"/>
        <end position="72"/>
    </location>
</feature>
<evidence type="ECO:0000313" key="2">
    <source>
        <dbReference type="EMBL" id="WHQ68635.1"/>
    </source>
</evidence>
<keyword evidence="1" id="KW-1133">Transmembrane helix</keyword>
<dbReference type="RefSeq" id="WP_283535240.1">
    <property type="nucleotide sequence ID" value="NZ_CP073633.1"/>
</dbReference>
<feature type="transmembrane region" description="Helical" evidence="1">
    <location>
        <begin position="26"/>
        <end position="46"/>
    </location>
</feature>
<protein>
    <submittedName>
        <fullName evidence="2">Uncharacterized protein</fullName>
    </submittedName>
</protein>
<dbReference type="InterPro" id="IPR057700">
    <property type="entry name" value="DUF7940"/>
</dbReference>
<proteinExistence type="predicted"/>
<keyword evidence="1" id="KW-0472">Membrane</keyword>
<dbReference type="AlphaFoldDB" id="A0AAX3WDC8"/>
<dbReference type="Pfam" id="PF25612">
    <property type="entry name" value="DUF7940"/>
    <property type="match status" value="1"/>
</dbReference>
<evidence type="ECO:0000256" key="1">
    <source>
        <dbReference type="SAM" id="Phobius"/>
    </source>
</evidence>
<dbReference type="EMBL" id="CP073633">
    <property type="protein sequence ID" value="WHQ68635.1"/>
    <property type="molecule type" value="Genomic_DNA"/>
</dbReference>
<accession>A0AAX3WDC8</accession>